<dbReference type="Pfam" id="PF13639">
    <property type="entry name" value="zf-RING_2"/>
    <property type="match status" value="1"/>
</dbReference>
<dbReference type="SMART" id="SM00487">
    <property type="entry name" value="DEXDc"/>
    <property type="match status" value="1"/>
</dbReference>
<dbReference type="InterPro" id="IPR013083">
    <property type="entry name" value="Znf_RING/FYVE/PHD"/>
</dbReference>
<dbReference type="InterPro" id="IPR017907">
    <property type="entry name" value="Znf_RING_CS"/>
</dbReference>
<dbReference type="PROSITE" id="PS00518">
    <property type="entry name" value="ZF_RING_1"/>
    <property type="match status" value="1"/>
</dbReference>
<evidence type="ECO:0000256" key="6">
    <source>
        <dbReference type="ARBA" id="ARBA00022840"/>
    </source>
</evidence>
<dbReference type="PROSITE" id="PS50089">
    <property type="entry name" value="ZF_RING_2"/>
    <property type="match status" value="1"/>
</dbReference>
<protein>
    <submittedName>
        <fullName evidence="12">SNF2 N-terminal domain family protein</fullName>
    </submittedName>
</protein>
<accession>A0A8X7NI66</accession>
<sequence>MHIKAIYEDNIRKCFSDSSPQTDHALDVRSAKKRKLNTDIADHEKIRIIERCFELIDEYKGKSVVDASNEIVKLSFGKGGTLLVKCQRAKLHTLIEIGDVPESQILLEEIRLITSAHHKYGLSSDARLSLKLGNAVVRVTLTYVLDYRMSLENTVSRKISASLINILDNDTATNKTQELAIATPELFYKCICEHTEKLPVFEGDFDLPELETDLLKFQKKTVNWMLEKESAKYNFETSRCDQIVAFTESDLVHEESILKFVNKIWCGWKPMEISSRRVFFNKYTGHLASLQQIKDYLLEYMHQEDKNLYPMTLPARCLLSEEMGLGKTVETTSLILLNQRPITDVDKRLNLPLNEFGDAKTIIKGRTTLIIAPSTILQQWKNEIINLAPSLALTEYKGVSNYPMFDNKPAVIAEYLRKFDVVITTYQIISKELDYAKYSSKLRKTRASKRDVPYSDAMSEVSGEDGIESDVKETLAHDYSTLFQLTSLRKPSQANQKSDSSQQETDYEQALQNEIQLAMRHNKIPSWYRKNEYESPLMLIQFWRVILDEVQMVSSTVSKAFQSAALIPRYHAWGVSGTPIRKDLNDLFSYLKFLRLYPFNHDIGVLSWEVLVKNVPEFKKFWSSIAIRHTKAMVHDDIKLPPQNRVLLTIPFTAVEQDLYDEKFSECLSHIGLDEMGDPIADDWDPSPSVLSLMRTWLSRLRQICCSPQVGNLQLNSRGMKRSNLKNGMALIDSLKTLDRLLSDMLTRSYGEISDFERRKIEVLSQLSDLLEFVYHPEEAVKYLKVGIVETLNVINRIEIMLAKYIQEYKNTSENEVDDDDEIGRIEAGKQNDGNANEALISSIRVRLRSWLLILHRFYFLFASANFQLYDEEFQKLVQKYKPKIDVKNLGDIIKHFGAQERANELASLLTSIPIAQLELDHGLVDLESPQENETKYYELAEDVRMRILKSSVKQFNKTLTARISGRGFLFPIETDFVDDASNLLPKSSKKFFNKIPLIDLEDLSLFAITPQVQSFLNKITRFINDLNESSQEINTKFGKLIELLLEPVDKKELELDKKKRKGDEDEEPVDNDYEKHLEVQGIAEDLLSSLDVLLTQRKGLITGSLEERIIFSHQSKLSSDGKLDFSKLVSELTEIENELEDSSSRAASLDVELFGVLGKKLRLLYENQKLAQAMITRELNLSCNAVFNSRVEYFKQLQQISDTVKLRNYPYLDREELDHHRINSMFAGALNTLRDLRRQMDNAVGRFRYLSELVRESQQTVNEANEDIMTCIICRSSISIGSLTSCGHKYCKECLEHWMRSSRHCPMCKARIDIQSVYNFTRYAPELKAKEVQNPEVKSNKGGMLNSIYKPLNEDLVQEVQEIKLESSYSTKVDMIVKQASYLKKCDPCVQIVIFSQWQDMLYILSNALKSAGITFVGTDSIFLSDEKNPSSKKPKKEAAVEYFKQPENRITCFLLNAKSQASGLTLVNATHIFLCEPLVNTSLELQAISRIHRIGQTKPTTVWMFAIENTVEESIIITSTNKRIKLIEKSAIDKGTESEPSEAKLSEADSLTMMRSVGVDELLEKHAQGENVTNNDLWHSFFSAKQSEQNLGF</sequence>
<organism evidence="12 13">
    <name type="scientific">Candida parapsilosis</name>
    <name type="common">Yeast</name>
    <dbReference type="NCBI Taxonomy" id="5480"/>
    <lineage>
        <taxon>Eukaryota</taxon>
        <taxon>Fungi</taxon>
        <taxon>Dikarya</taxon>
        <taxon>Ascomycota</taxon>
        <taxon>Saccharomycotina</taxon>
        <taxon>Pichiomycetes</taxon>
        <taxon>Debaryomycetaceae</taxon>
        <taxon>Candida/Lodderomyces clade</taxon>
        <taxon>Candida</taxon>
    </lineage>
</organism>
<keyword evidence="3 7" id="KW-0863">Zinc-finger</keyword>
<dbReference type="GO" id="GO:0000209">
    <property type="term" value="P:protein polyubiquitination"/>
    <property type="evidence" value="ECO:0007669"/>
    <property type="project" value="TreeGrafter"/>
</dbReference>
<dbReference type="InterPro" id="IPR027417">
    <property type="entry name" value="P-loop_NTPase"/>
</dbReference>
<feature type="domain" description="Helicase C-terminal" evidence="11">
    <location>
        <begin position="1383"/>
        <end position="1548"/>
    </location>
</feature>
<dbReference type="CDD" id="cd18793">
    <property type="entry name" value="SF2_C_SNF"/>
    <property type="match status" value="1"/>
</dbReference>
<evidence type="ECO:0000256" key="5">
    <source>
        <dbReference type="ARBA" id="ARBA00022833"/>
    </source>
</evidence>
<keyword evidence="6" id="KW-0067">ATP-binding</keyword>
<dbReference type="Proteomes" id="UP000590412">
    <property type="component" value="Unassembled WGS sequence"/>
</dbReference>
<dbReference type="Pfam" id="PF00271">
    <property type="entry name" value="Helicase_C"/>
    <property type="match status" value="1"/>
</dbReference>
<gene>
    <name evidence="12" type="ORF">FOB60_003551</name>
</gene>
<dbReference type="GO" id="GO:0061630">
    <property type="term" value="F:ubiquitin protein ligase activity"/>
    <property type="evidence" value="ECO:0007669"/>
    <property type="project" value="TreeGrafter"/>
</dbReference>
<evidence type="ECO:0000259" key="11">
    <source>
        <dbReference type="PROSITE" id="PS51194"/>
    </source>
</evidence>
<dbReference type="PROSITE" id="PS51192">
    <property type="entry name" value="HELICASE_ATP_BIND_1"/>
    <property type="match status" value="1"/>
</dbReference>
<evidence type="ECO:0000256" key="2">
    <source>
        <dbReference type="ARBA" id="ARBA00022741"/>
    </source>
</evidence>
<dbReference type="GO" id="GO:0016787">
    <property type="term" value="F:hydrolase activity"/>
    <property type="evidence" value="ECO:0007669"/>
    <property type="project" value="UniProtKB-KW"/>
</dbReference>
<evidence type="ECO:0000259" key="9">
    <source>
        <dbReference type="PROSITE" id="PS50089"/>
    </source>
</evidence>
<dbReference type="PANTHER" id="PTHR45865:SF1">
    <property type="entry name" value="E3 UBIQUITIN-PROTEIN LIGASE SHPRH"/>
    <property type="match status" value="1"/>
</dbReference>
<dbReference type="InterPro" id="IPR049730">
    <property type="entry name" value="SNF2/RAD54-like_C"/>
</dbReference>
<dbReference type="InterPro" id="IPR038718">
    <property type="entry name" value="SNF2-like_sf"/>
</dbReference>
<dbReference type="PROSITE" id="PS51194">
    <property type="entry name" value="HELICASE_CTER"/>
    <property type="match status" value="1"/>
</dbReference>
<evidence type="ECO:0000256" key="4">
    <source>
        <dbReference type="ARBA" id="ARBA00022801"/>
    </source>
</evidence>
<name>A0A8X7NI66_CANPA</name>
<evidence type="ECO:0000313" key="12">
    <source>
        <dbReference type="EMBL" id="KAF6050883.1"/>
    </source>
</evidence>
<evidence type="ECO:0000256" key="3">
    <source>
        <dbReference type="ARBA" id="ARBA00022771"/>
    </source>
</evidence>
<dbReference type="PANTHER" id="PTHR45865">
    <property type="entry name" value="E3 UBIQUITIN-PROTEIN LIGASE SHPRH FAMILY MEMBER"/>
    <property type="match status" value="1"/>
</dbReference>
<dbReference type="InterPro" id="IPR059033">
    <property type="entry name" value="C144_05_dom"/>
</dbReference>
<dbReference type="GO" id="GO:0006974">
    <property type="term" value="P:DNA damage response"/>
    <property type="evidence" value="ECO:0007669"/>
    <property type="project" value="TreeGrafter"/>
</dbReference>
<dbReference type="InterPro" id="IPR001841">
    <property type="entry name" value="Znf_RING"/>
</dbReference>
<dbReference type="SMART" id="SM00184">
    <property type="entry name" value="RING"/>
    <property type="match status" value="1"/>
</dbReference>
<evidence type="ECO:0000256" key="8">
    <source>
        <dbReference type="SAM" id="Coils"/>
    </source>
</evidence>
<dbReference type="Gene3D" id="3.30.40.10">
    <property type="entry name" value="Zinc/RING finger domain, C3HC4 (zinc finger)"/>
    <property type="match status" value="1"/>
</dbReference>
<keyword evidence="5" id="KW-0862">Zinc</keyword>
<dbReference type="GO" id="GO:0008270">
    <property type="term" value="F:zinc ion binding"/>
    <property type="evidence" value="ECO:0007669"/>
    <property type="project" value="UniProtKB-KW"/>
</dbReference>
<dbReference type="GO" id="GO:0005524">
    <property type="term" value="F:ATP binding"/>
    <property type="evidence" value="ECO:0007669"/>
    <property type="project" value="InterPro"/>
</dbReference>
<dbReference type="Pfam" id="PF00176">
    <property type="entry name" value="SNF2-rel_dom"/>
    <property type="match status" value="2"/>
</dbReference>
<keyword evidence="4" id="KW-0378">Hydrolase</keyword>
<dbReference type="InterPro" id="IPR001650">
    <property type="entry name" value="Helicase_C-like"/>
</dbReference>
<dbReference type="Gene3D" id="3.40.50.300">
    <property type="entry name" value="P-loop containing nucleotide triphosphate hydrolases"/>
    <property type="match status" value="1"/>
</dbReference>
<reference evidence="12" key="1">
    <citation type="submission" date="2020-03" db="EMBL/GenBank/DDBJ databases">
        <title>FDA dAtabase for Regulatory Grade micrObial Sequences (FDA-ARGOS): Supporting development and validation of Infectious Disease Dx tests.</title>
        <authorList>
            <person name="Campos J."/>
            <person name="Goldberg B."/>
            <person name="Tallon L."/>
            <person name="Sadzewicz L."/>
            <person name="Vavikolanu K."/>
            <person name="Mehta A."/>
            <person name="Aluvathingal J."/>
            <person name="Nadendla S."/>
            <person name="Nandy P."/>
            <person name="Geyer C."/>
            <person name="Yan Y."/>
            <person name="Sichtig H."/>
        </authorList>
    </citation>
    <scope>NUCLEOTIDE SEQUENCE [LARGE SCALE GENOMIC DNA]</scope>
    <source>
        <strain evidence="12">FDAARGOS_652</strain>
    </source>
</reference>
<keyword evidence="1" id="KW-0479">Metal-binding</keyword>
<evidence type="ECO:0000259" key="10">
    <source>
        <dbReference type="PROSITE" id="PS51192"/>
    </source>
</evidence>
<evidence type="ECO:0000256" key="1">
    <source>
        <dbReference type="ARBA" id="ARBA00022723"/>
    </source>
</evidence>
<feature type="domain" description="Helicase ATP-binding" evidence="10">
    <location>
        <begin position="308"/>
        <end position="597"/>
    </location>
</feature>
<dbReference type="OrthoDB" id="5330228at2759"/>
<evidence type="ECO:0000313" key="13">
    <source>
        <dbReference type="Proteomes" id="UP000590412"/>
    </source>
</evidence>
<dbReference type="InterPro" id="IPR052583">
    <property type="entry name" value="ATP-helicase/E3_Ub-Ligase"/>
</dbReference>
<dbReference type="GO" id="GO:0005634">
    <property type="term" value="C:nucleus"/>
    <property type="evidence" value="ECO:0007669"/>
    <property type="project" value="TreeGrafter"/>
</dbReference>
<feature type="coiled-coil region" evidence="8">
    <location>
        <begin position="1126"/>
        <end position="1153"/>
    </location>
</feature>
<dbReference type="InterPro" id="IPR014001">
    <property type="entry name" value="Helicase_ATP-bd"/>
</dbReference>
<keyword evidence="2" id="KW-0547">Nucleotide-binding</keyword>
<dbReference type="EMBL" id="JABWAB010000005">
    <property type="protein sequence ID" value="KAF6050883.1"/>
    <property type="molecule type" value="Genomic_DNA"/>
</dbReference>
<proteinExistence type="predicted"/>
<dbReference type="SUPFAM" id="SSF52540">
    <property type="entry name" value="P-loop containing nucleoside triphosphate hydrolases"/>
    <property type="match status" value="2"/>
</dbReference>
<dbReference type="Gene3D" id="3.40.50.10810">
    <property type="entry name" value="Tandem AAA-ATPase domain"/>
    <property type="match status" value="2"/>
</dbReference>
<keyword evidence="8" id="KW-0175">Coiled coil</keyword>
<comment type="caution">
    <text evidence="12">The sequence shown here is derived from an EMBL/GenBank/DDBJ whole genome shotgun (WGS) entry which is preliminary data.</text>
</comment>
<evidence type="ECO:0000256" key="7">
    <source>
        <dbReference type="PROSITE-ProRule" id="PRU00175"/>
    </source>
</evidence>
<feature type="domain" description="RING-type" evidence="9">
    <location>
        <begin position="1272"/>
        <end position="1310"/>
    </location>
</feature>
<dbReference type="InterPro" id="IPR000330">
    <property type="entry name" value="SNF2_N"/>
</dbReference>
<dbReference type="Pfam" id="PF26021">
    <property type="entry name" value="Ferritin_C144_05"/>
    <property type="match status" value="2"/>
</dbReference>
<dbReference type="SMART" id="SM00490">
    <property type="entry name" value="HELICc"/>
    <property type="match status" value="1"/>
</dbReference>
<dbReference type="SUPFAM" id="SSF57850">
    <property type="entry name" value="RING/U-box"/>
    <property type="match status" value="1"/>
</dbReference>